<dbReference type="InterPro" id="IPR011333">
    <property type="entry name" value="SKP1/BTB/POZ_sf"/>
</dbReference>
<accession>A0ABR1MKL7</accession>
<dbReference type="SUPFAM" id="SSF54695">
    <property type="entry name" value="POZ domain"/>
    <property type="match status" value="1"/>
</dbReference>
<dbReference type="PROSITE" id="PS50097">
    <property type="entry name" value="BTB"/>
    <property type="match status" value="1"/>
</dbReference>
<evidence type="ECO:0000256" key="1">
    <source>
        <dbReference type="SAM" id="MobiDB-lite"/>
    </source>
</evidence>
<reference evidence="3 4" key="1">
    <citation type="submission" date="2024-04" db="EMBL/GenBank/DDBJ databases">
        <title>Phyllosticta paracitricarpa is synonymous to the EU quarantine fungus P. citricarpa based on phylogenomic analyses.</title>
        <authorList>
            <consortium name="Lawrence Berkeley National Laboratory"/>
            <person name="Van Ingen-Buijs V.A."/>
            <person name="Van Westerhoven A.C."/>
            <person name="Haridas S."/>
            <person name="Skiadas P."/>
            <person name="Martin F."/>
            <person name="Groenewald J.Z."/>
            <person name="Crous P.W."/>
            <person name="Seidl M.F."/>
        </authorList>
    </citation>
    <scope>NUCLEOTIDE SEQUENCE [LARGE SCALE GENOMIC DNA]</scope>
    <source>
        <strain evidence="3 4">CBS 122670</strain>
    </source>
</reference>
<gene>
    <name evidence="3" type="ORF">IWX46DRAFT_638743</name>
</gene>
<evidence type="ECO:0000313" key="4">
    <source>
        <dbReference type="Proteomes" id="UP001365128"/>
    </source>
</evidence>
<dbReference type="InterPro" id="IPR000210">
    <property type="entry name" value="BTB/POZ_dom"/>
</dbReference>
<dbReference type="EMBL" id="JBBPDW010000006">
    <property type="protein sequence ID" value="KAK7551723.1"/>
    <property type="molecule type" value="Genomic_DNA"/>
</dbReference>
<keyword evidence="4" id="KW-1185">Reference proteome</keyword>
<feature type="domain" description="BTB" evidence="2">
    <location>
        <begin position="48"/>
        <end position="110"/>
    </location>
</feature>
<dbReference type="Gene3D" id="3.30.710.10">
    <property type="entry name" value="Potassium Channel Kv1.1, Chain A"/>
    <property type="match status" value="1"/>
</dbReference>
<evidence type="ECO:0000259" key="2">
    <source>
        <dbReference type="PROSITE" id="PS50097"/>
    </source>
</evidence>
<dbReference type="Proteomes" id="UP001365128">
    <property type="component" value="Unassembled WGS sequence"/>
</dbReference>
<sequence>MLSNPPSEGTLVAAEDAGPPAAPNTPQDSESKPQDEYRRSLLASGENANLVFKLRDGHTAKAHKSIVCANCQVLANILHDEPQDSVTTVEMPGGSRTSLKAMLGFLYTSESVDLWLIESTLVREVYLESWRANTRIRQLLVEKTVENLPRASEEQGIQASLGNIYNVRLPCSPSYRTEARHGHFE</sequence>
<feature type="region of interest" description="Disordered" evidence="1">
    <location>
        <begin position="1"/>
        <end position="37"/>
    </location>
</feature>
<organism evidence="3 4">
    <name type="scientific">Phyllosticta citricarpa</name>
    <dbReference type="NCBI Taxonomy" id="55181"/>
    <lineage>
        <taxon>Eukaryota</taxon>
        <taxon>Fungi</taxon>
        <taxon>Dikarya</taxon>
        <taxon>Ascomycota</taxon>
        <taxon>Pezizomycotina</taxon>
        <taxon>Dothideomycetes</taxon>
        <taxon>Dothideomycetes incertae sedis</taxon>
        <taxon>Botryosphaeriales</taxon>
        <taxon>Phyllostictaceae</taxon>
        <taxon>Phyllosticta</taxon>
    </lineage>
</organism>
<evidence type="ECO:0000313" key="3">
    <source>
        <dbReference type="EMBL" id="KAK7551723.1"/>
    </source>
</evidence>
<comment type="caution">
    <text evidence="3">The sequence shown here is derived from an EMBL/GenBank/DDBJ whole genome shotgun (WGS) entry which is preliminary data.</text>
</comment>
<protein>
    <recommendedName>
        <fullName evidence="2">BTB domain-containing protein</fullName>
    </recommendedName>
</protein>
<name>A0ABR1MKL7_9PEZI</name>
<proteinExistence type="predicted"/>
<dbReference type="Pfam" id="PF00651">
    <property type="entry name" value="BTB"/>
    <property type="match status" value="1"/>
</dbReference>